<evidence type="ECO:0000313" key="1">
    <source>
        <dbReference type="EMBL" id="NAY91713.1"/>
    </source>
</evidence>
<gene>
    <name evidence="1" type="ORF">GTQ34_07280</name>
</gene>
<organism evidence="1 2">
    <name type="scientific">Flagellimonas ochracea</name>
    <dbReference type="NCBI Taxonomy" id="2696472"/>
    <lineage>
        <taxon>Bacteria</taxon>
        <taxon>Pseudomonadati</taxon>
        <taxon>Bacteroidota</taxon>
        <taxon>Flavobacteriia</taxon>
        <taxon>Flavobacteriales</taxon>
        <taxon>Flavobacteriaceae</taxon>
        <taxon>Flagellimonas</taxon>
    </lineage>
</organism>
<name>A0A964TCX5_9FLAO</name>
<protein>
    <submittedName>
        <fullName evidence="1">Uncharacterized protein</fullName>
    </submittedName>
</protein>
<dbReference type="EMBL" id="JAAABI010000002">
    <property type="protein sequence ID" value="NAY91713.1"/>
    <property type="molecule type" value="Genomic_DNA"/>
</dbReference>
<reference evidence="1" key="1">
    <citation type="submission" date="2020-01" db="EMBL/GenBank/DDBJ databases">
        <title>Muricauda ochracea sp. nov., isolated from a tidal flat of Garorim bay in Korea.</title>
        <authorList>
            <person name="Kim D."/>
            <person name="Yoo Y."/>
            <person name="Kim J.-J."/>
        </authorList>
    </citation>
    <scope>NUCLEOTIDE SEQUENCE</scope>
    <source>
        <strain evidence="1">JGD-17</strain>
    </source>
</reference>
<dbReference type="RefSeq" id="WP_166523121.1">
    <property type="nucleotide sequence ID" value="NZ_JAAABI010000002.1"/>
</dbReference>
<proteinExistence type="predicted"/>
<accession>A0A964TCX5</accession>
<keyword evidence="2" id="KW-1185">Reference proteome</keyword>
<dbReference type="Proteomes" id="UP000667650">
    <property type="component" value="Unassembled WGS sequence"/>
</dbReference>
<comment type="caution">
    <text evidence="1">The sequence shown here is derived from an EMBL/GenBank/DDBJ whole genome shotgun (WGS) entry which is preliminary data.</text>
</comment>
<dbReference type="AlphaFoldDB" id="A0A964TCX5"/>
<sequence length="141" mass="16322">MSSIIKTETVQPAGLTDTAQTLDINFSNAFNMYLGESVLMTQKFEKKGYKKFLKLKDQWLEETMFASNSSDIFSNSAYEQIISMGELAIPWIIRDLKRSNNHWFYALRNITGENPIPQEHAGAIDQMKEDWVDWAEINDYL</sequence>
<evidence type="ECO:0000313" key="2">
    <source>
        <dbReference type="Proteomes" id="UP000667650"/>
    </source>
</evidence>